<accession>A0ACA9S4G6</accession>
<reference evidence="1" key="1">
    <citation type="submission" date="2021-06" db="EMBL/GenBank/DDBJ databases">
        <authorList>
            <person name="Kallberg Y."/>
            <person name="Tangrot J."/>
            <person name="Rosling A."/>
        </authorList>
    </citation>
    <scope>NUCLEOTIDE SEQUENCE</scope>
    <source>
        <strain evidence="1">MA461A</strain>
    </source>
</reference>
<name>A0ACA9S4G6_9GLOM</name>
<keyword evidence="2" id="KW-1185">Reference proteome</keyword>
<evidence type="ECO:0000313" key="1">
    <source>
        <dbReference type="EMBL" id="CAG8824733.1"/>
    </source>
</evidence>
<gene>
    <name evidence="1" type="ORF">RPERSI_LOCUS26314</name>
</gene>
<dbReference type="Proteomes" id="UP000789920">
    <property type="component" value="Unassembled WGS sequence"/>
</dbReference>
<comment type="caution">
    <text evidence="1">The sequence shown here is derived from an EMBL/GenBank/DDBJ whole genome shotgun (WGS) entry which is preliminary data.</text>
</comment>
<dbReference type="EMBL" id="CAJVQC010089396">
    <property type="protein sequence ID" value="CAG8824733.1"/>
    <property type="molecule type" value="Genomic_DNA"/>
</dbReference>
<feature type="non-terminal residue" evidence="1">
    <location>
        <position position="1"/>
    </location>
</feature>
<evidence type="ECO:0000313" key="2">
    <source>
        <dbReference type="Proteomes" id="UP000789920"/>
    </source>
</evidence>
<organism evidence="1 2">
    <name type="scientific">Racocetra persica</name>
    <dbReference type="NCBI Taxonomy" id="160502"/>
    <lineage>
        <taxon>Eukaryota</taxon>
        <taxon>Fungi</taxon>
        <taxon>Fungi incertae sedis</taxon>
        <taxon>Mucoromycota</taxon>
        <taxon>Glomeromycotina</taxon>
        <taxon>Glomeromycetes</taxon>
        <taxon>Diversisporales</taxon>
        <taxon>Gigasporaceae</taxon>
        <taxon>Racocetra</taxon>
    </lineage>
</organism>
<proteinExistence type="predicted"/>
<sequence>WERIDLLRELNFSTRGIGKSFDVGSSVVSKLVKEKEKQERLKIEKDPDVYEF</sequence>
<protein>
    <submittedName>
        <fullName evidence="1">19364_t:CDS:1</fullName>
    </submittedName>
</protein>